<reference evidence="6" key="1">
    <citation type="submission" date="2021-02" db="EMBL/GenBank/DDBJ databases">
        <authorList>
            <person name="Nowell W R."/>
        </authorList>
    </citation>
    <scope>NUCLEOTIDE SEQUENCE</scope>
</reference>
<protein>
    <recommendedName>
        <fullName evidence="4">ADP ribosyltransferase domain-containing protein</fullName>
    </recommendedName>
</protein>
<keyword evidence="1" id="KW-0677">Repeat</keyword>
<evidence type="ECO:0000313" key="7">
    <source>
        <dbReference type="Proteomes" id="UP000663868"/>
    </source>
</evidence>
<evidence type="ECO:0000313" key="6">
    <source>
        <dbReference type="EMBL" id="CAF3676505.1"/>
    </source>
</evidence>
<dbReference type="PANTHER" id="PTHR45641">
    <property type="entry name" value="TETRATRICOPEPTIDE REPEAT PROTEIN (AFU_ORTHOLOGUE AFUA_6G03870)"/>
    <property type="match status" value="1"/>
</dbReference>
<name>A0A818T410_9BILA</name>
<dbReference type="Proteomes" id="UP000663868">
    <property type="component" value="Unassembled WGS sequence"/>
</dbReference>
<dbReference type="EMBL" id="CAJNOE010001054">
    <property type="protein sequence ID" value="CAF1380553.1"/>
    <property type="molecule type" value="Genomic_DNA"/>
</dbReference>
<comment type="caution">
    <text evidence="6">The sequence shown here is derived from an EMBL/GenBank/DDBJ whole genome shotgun (WGS) entry which is preliminary data.</text>
</comment>
<dbReference type="SUPFAM" id="SSF81901">
    <property type="entry name" value="HCP-like"/>
    <property type="match status" value="1"/>
</dbReference>
<proteinExistence type="predicted"/>
<dbReference type="PANTHER" id="PTHR45641:SF1">
    <property type="entry name" value="AAA+ ATPASE DOMAIN-CONTAINING PROTEIN"/>
    <property type="match status" value="1"/>
</dbReference>
<dbReference type="PROSITE" id="PS50005">
    <property type="entry name" value="TPR"/>
    <property type="match status" value="5"/>
</dbReference>
<dbReference type="AlphaFoldDB" id="A0A818T410"/>
<accession>A0A818T410</accession>
<evidence type="ECO:0000256" key="2">
    <source>
        <dbReference type="ARBA" id="ARBA00022803"/>
    </source>
</evidence>
<dbReference type="SMART" id="SM00028">
    <property type="entry name" value="TPR"/>
    <property type="match status" value="6"/>
</dbReference>
<dbReference type="EMBL" id="CAJOBB010000424">
    <property type="protein sequence ID" value="CAF3676505.1"/>
    <property type="molecule type" value="Genomic_DNA"/>
</dbReference>
<dbReference type="PROSITE" id="PS51996">
    <property type="entry name" value="TR_MART"/>
    <property type="match status" value="1"/>
</dbReference>
<keyword evidence="2 3" id="KW-0802">TPR repeat</keyword>
<dbReference type="SUPFAM" id="SSF56399">
    <property type="entry name" value="ADP-ribosylation"/>
    <property type="match status" value="1"/>
</dbReference>
<evidence type="ECO:0000256" key="1">
    <source>
        <dbReference type="ARBA" id="ARBA00022737"/>
    </source>
</evidence>
<dbReference type="Proteomes" id="UP000663860">
    <property type="component" value="Unassembled WGS sequence"/>
</dbReference>
<dbReference type="Gene3D" id="3.90.176.10">
    <property type="entry name" value="Toxin ADP-ribosyltransferase, Chain A, domain 1"/>
    <property type="match status" value="1"/>
</dbReference>
<feature type="repeat" description="TPR" evidence="3">
    <location>
        <begin position="478"/>
        <end position="511"/>
    </location>
</feature>
<organism evidence="6 7">
    <name type="scientific">Adineta steineri</name>
    <dbReference type="NCBI Taxonomy" id="433720"/>
    <lineage>
        <taxon>Eukaryota</taxon>
        <taxon>Metazoa</taxon>
        <taxon>Spiralia</taxon>
        <taxon>Gnathifera</taxon>
        <taxon>Rotifera</taxon>
        <taxon>Eurotatoria</taxon>
        <taxon>Bdelloidea</taxon>
        <taxon>Adinetida</taxon>
        <taxon>Adinetidae</taxon>
        <taxon>Adineta</taxon>
    </lineage>
</organism>
<evidence type="ECO:0000256" key="3">
    <source>
        <dbReference type="PROSITE-ProRule" id="PRU00339"/>
    </source>
</evidence>
<dbReference type="PROSITE" id="PS50293">
    <property type="entry name" value="TPR_REGION"/>
    <property type="match status" value="2"/>
</dbReference>
<feature type="repeat" description="TPR" evidence="3">
    <location>
        <begin position="272"/>
        <end position="305"/>
    </location>
</feature>
<feature type="domain" description="ADP ribosyltransferase" evidence="4">
    <location>
        <begin position="70"/>
        <end position="245"/>
    </location>
</feature>
<feature type="repeat" description="TPR" evidence="3">
    <location>
        <begin position="352"/>
        <end position="385"/>
    </location>
</feature>
<gene>
    <name evidence="5" type="ORF">IZO911_LOCUS38386</name>
    <name evidence="6" type="ORF">KXQ929_LOCUS9362</name>
</gene>
<dbReference type="Pfam" id="PF03496">
    <property type="entry name" value="ADPrib_exo_Tox"/>
    <property type="match status" value="1"/>
</dbReference>
<dbReference type="InterPro" id="IPR019734">
    <property type="entry name" value="TPR_rpt"/>
</dbReference>
<feature type="repeat" description="TPR" evidence="3">
    <location>
        <begin position="394"/>
        <end position="427"/>
    </location>
</feature>
<dbReference type="InterPro" id="IPR011990">
    <property type="entry name" value="TPR-like_helical_dom_sf"/>
</dbReference>
<dbReference type="Gene3D" id="1.25.40.10">
    <property type="entry name" value="Tetratricopeptide repeat domain"/>
    <property type="match status" value="3"/>
</dbReference>
<dbReference type="Pfam" id="PF13374">
    <property type="entry name" value="TPR_10"/>
    <property type="match status" value="1"/>
</dbReference>
<feature type="repeat" description="TPR" evidence="3">
    <location>
        <begin position="436"/>
        <end position="469"/>
    </location>
</feature>
<evidence type="ECO:0000259" key="4">
    <source>
        <dbReference type="Pfam" id="PF03496"/>
    </source>
</evidence>
<evidence type="ECO:0000313" key="5">
    <source>
        <dbReference type="EMBL" id="CAF1380553.1"/>
    </source>
</evidence>
<dbReference type="InterPro" id="IPR003540">
    <property type="entry name" value="ADP-ribosyltransferase"/>
</dbReference>
<sequence length="539" mass="62907">MHYSIDESLSMSIHKGNTNHEQSTSDLDGRFVHAQLLIYCLLRMQSTSTDKNDFISFCQKKYHNDVYTLKMIKEFQNTYSSDYAISWYTRETFVYRLLNQSLRIQDIDCLFAFRFLIRDIEQQLQQYQCPSCVCLYRGQLMSKDELEILKQSKGKLISMNSFLSTTLDRDVAVFYLASSNENIKDNKLQPVLFEINADPCQDGVKSFAHISLFSAFPLEKEVLMMLGSVFRLNNIYLDQHHTWIINMTLCSDNDHDLKSILNHMKNQYGSEQTRLVSFGNVLVDMGYFNDAEKYYHRLLKELPSDHNDISTCYHSLGKVVSEQGNYELSLHWLHKSLEIAQRKLKKGHPRMGYIYTSIGEVYQKKGDNKQALDSYEKALEIWLKVYDDKDEPIAWCFNNIGNIYERQKKYSEALKYLDKALKIKATILPPSHPCLGNAYINLGNVYYYFGEYNKALENYELAKNIYQTSLLPHHPSIACTLKNIGTIHETKRNYSEALNYYRKACLIRKQTLSSLHPDMIEIEQDIEHVLLKLNNSNIN</sequence>
<dbReference type="GO" id="GO:0005576">
    <property type="term" value="C:extracellular region"/>
    <property type="evidence" value="ECO:0007669"/>
    <property type="project" value="InterPro"/>
</dbReference>
<dbReference type="Pfam" id="PF13424">
    <property type="entry name" value="TPR_12"/>
    <property type="match status" value="2"/>
</dbReference>